<name>A0A428NGP5_9HYPO</name>
<evidence type="ECO:0000313" key="1">
    <source>
        <dbReference type="EMBL" id="RSL39974.1"/>
    </source>
</evidence>
<gene>
    <name evidence="1" type="ORF">CEP51_016753</name>
</gene>
<dbReference type="Proteomes" id="UP000287972">
    <property type="component" value="Unassembled WGS sequence"/>
</dbReference>
<proteinExistence type="predicted"/>
<keyword evidence="2" id="KW-1185">Reference proteome</keyword>
<reference evidence="1 2" key="1">
    <citation type="submission" date="2017-06" db="EMBL/GenBank/DDBJ databases">
        <title>Comparative genomic analysis of Ambrosia Fusariam Clade fungi.</title>
        <authorList>
            <person name="Stajich J.E."/>
            <person name="Carrillo J."/>
            <person name="Kijimoto T."/>
            <person name="Eskalen A."/>
            <person name="O'Donnell K."/>
            <person name="Kasson M."/>
        </authorList>
    </citation>
    <scope>NUCLEOTIDE SEQUENCE [LARGE SCALE GENOMIC DNA]</scope>
    <source>
        <strain evidence="1 2">NRRL62606</strain>
    </source>
</reference>
<dbReference type="AlphaFoldDB" id="A0A428NGP5"/>
<comment type="caution">
    <text evidence="1">The sequence shown here is derived from an EMBL/GenBank/DDBJ whole genome shotgun (WGS) entry which is preliminary data.</text>
</comment>
<evidence type="ECO:0000313" key="2">
    <source>
        <dbReference type="Proteomes" id="UP000287972"/>
    </source>
</evidence>
<organism evidence="1 2">
    <name type="scientific">Fusarium floridanum</name>
    <dbReference type="NCBI Taxonomy" id="1325733"/>
    <lineage>
        <taxon>Eukaryota</taxon>
        <taxon>Fungi</taxon>
        <taxon>Dikarya</taxon>
        <taxon>Ascomycota</taxon>
        <taxon>Pezizomycotina</taxon>
        <taxon>Sordariomycetes</taxon>
        <taxon>Hypocreomycetidae</taxon>
        <taxon>Hypocreales</taxon>
        <taxon>Nectriaceae</taxon>
        <taxon>Fusarium</taxon>
        <taxon>Fusarium solani species complex</taxon>
    </lineage>
</organism>
<accession>A0A428NGP5</accession>
<sequence length="108" mass="11453">METDVTGQDPVAVATPTGTDPVSARVILCKLFLETDDLWLVSSQGPVSSGSFTTQGTNSRLSPVGGMWKHVSLVIFLSLSFHVLADFELAIAGPGREEALTCDSCDPR</sequence>
<protein>
    <submittedName>
        <fullName evidence="1">Uncharacterized protein</fullName>
    </submittedName>
</protein>
<dbReference type="EMBL" id="NKCL01001384">
    <property type="protein sequence ID" value="RSL39974.1"/>
    <property type="molecule type" value="Genomic_DNA"/>
</dbReference>